<reference evidence="1" key="1">
    <citation type="submission" date="2021-06" db="EMBL/GenBank/DDBJ databases">
        <authorList>
            <person name="Kallberg Y."/>
            <person name="Tangrot J."/>
            <person name="Rosling A."/>
        </authorList>
    </citation>
    <scope>NUCLEOTIDE SEQUENCE</scope>
    <source>
        <strain evidence="1">MA461A</strain>
    </source>
</reference>
<keyword evidence="2" id="KW-1185">Reference proteome</keyword>
<sequence>QSAAAAPSPTSAAANPPSSTNPPPSLSDLPVFNYSLTQKTPEERAALCAQNKNYCTTNCNNKAPMNFCNNQTMGWGCGCSDKVPDFQAYQWPINYADCIGKGEACKQSCGQTNFTCIQACSAYYSNRCGSPSQPPAYYNTTDENTPPSYAPPPTDSSSANGTSP</sequence>
<dbReference type="EMBL" id="CAJVQC010045803">
    <property type="protein sequence ID" value="CAG8781963.1"/>
    <property type="molecule type" value="Genomic_DNA"/>
</dbReference>
<gene>
    <name evidence="1" type="ORF">RPERSI_LOCUS17724</name>
</gene>
<protein>
    <submittedName>
        <fullName evidence="1">3948_t:CDS:1</fullName>
    </submittedName>
</protein>
<name>A0ACA9R889_9GLOM</name>
<evidence type="ECO:0000313" key="1">
    <source>
        <dbReference type="EMBL" id="CAG8781963.1"/>
    </source>
</evidence>
<proteinExistence type="predicted"/>
<comment type="caution">
    <text evidence="1">The sequence shown here is derived from an EMBL/GenBank/DDBJ whole genome shotgun (WGS) entry which is preliminary data.</text>
</comment>
<organism evidence="1 2">
    <name type="scientific">Racocetra persica</name>
    <dbReference type="NCBI Taxonomy" id="160502"/>
    <lineage>
        <taxon>Eukaryota</taxon>
        <taxon>Fungi</taxon>
        <taxon>Fungi incertae sedis</taxon>
        <taxon>Mucoromycota</taxon>
        <taxon>Glomeromycotina</taxon>
        <taxon>Glomeromycetes</taxon>
        <taxon>Diversisporales</taxon>
        <taxon>Gigasporaceae</taxon>
        <taxon>Racocetra</taxon>
    </lineage>
</organism>
<evidence type="ECO:0000313" key="2">
    <source>
        <dbReference type="Proteomes" id="UP000789920"/>
    </source>
</evidence>
<feature type="non-terminal residue" evidence="1">
    <location>
        <position position="164"/>
    </location>
</feature>
<dbReference type="Proteomes" id="UP000789920">
    <property type="component" value="Unassembled WGS sequence"/>
</dbReference>
<accession>A0ACA9R889</accession>
<feature type="non-terminal residue" evidence="1">
    <location>
        <position position="1"/>
    </location>
</feature>